<dbReference type="Pfam" id="PF00144">
    <property type="entry name" value="Beta-lactamase"/>
    <property type="match status" value="1"/>
</dbReference>
<dbReference type="Gene3D" id="3.40.710.10">
    <property type="entry name" value="DD-peptidase/beta-lactamase superfamily"/>
    <property type="match status" value="1"/>
</dbReference>
<dbReference type="InterPro" id="IPR012338">
    <property type="entry name" value="Beta-lactam/transpept-like"/>
</dbReference>
<evidence type="ECO:0008006" key="7">
    <source>
        <dbReference type="Google" id="ProtNLM"/>
    </source>
</evidence>
<dbReference type="InterPro" id="IPR050491">
    <property type="entry name" value="AmpC-like"/>
</dbReference>
<comment type="caution">
    <text evidence="5">The sequence shown here is derived from an EMBL/GenBank/DDBJ whole genome shotgun (WGS) entry which is preliminary data.</text>
</comment>
<dbReference type="AlphaFoldDB" id="A0A2A9PBD0"/>
<sequence>MRSKSSVSTVACLVLRLMTATSAHAAEQRASKLSPFTDEFGLFARDALHEYHTAGLSIAVIDGGQIFAEGYGNATLPDKPARPDTLWYVGSTTKALVAAVLGQLIDSKAYPALARGWRTPISSLIRDDFVLQDDWATDHVTLEDAASHQSGLTAHDESVRYSANNSKHIVRDTVRNLRNLPMHLEPHLEFHYNNQMYTALQLVIETLTGKWLGHLLKDMLWRPLGMHSSYFDLKEALAGPEHLSTGYYWDARESKLRPMPLMPTDPMNASGAVISTVVDFAAWIRCLLRRTEPLSETVHRELTKPRLVQSPEPGLGTDVTLYSLGWFRTTLYGQVAYWHSGSVDTHGALIYWFPDLDYGVVLFANYPGIVRYVLMWRLIEDKLRVPKNKRFNIGERMRRDEESEKRTIANATNVLYPDRPKSPLPPSLKPSAFAGRYHNAGYGTIDLEVKPHPSKPDETILVADRKDFEVRYQLKLHHVSGDFWVAYIESPDRAPGPTLFYRAQFALGSDGKAASLAITLYNREEMVLEGVAVYDRVEDVDI</sequence>
<organism evidence="5 6">
    <name type="scientific">Ophiocordyceps unilateralis</name>
    <name type="common">Zombie-ant fungus</name>
    <name type="synonym">Torrubia unilateralis</name>
    <dbReference type="NCBI Taxonomy" id="268505"/>
    <lineage>
        <taxon>Eukaryota</taxon>
        <taxon>Fungi</taxon>
        <taxon>Dikarya</taxon>
        <taxon>Ascomycota</taxon>
        <taxon>Pezizomycotina</taxon>
        <taxon>Sordariomycetes</taxon>
        <taxon>Hypocreomycetidae</taxon>
        <taxon>Hypocreales</taxon>
        <taxon>Ophiocordycipitaceae</taxon>
        <taxon>Ophiocordyceps</taxon>
    </lineage>
</organism>
<dbReference type="PANTHER" id="PTHR46825">
    <property type="entry name" value="D-ALANYL-D-ALANINE-CARBOXYPEPTIDASE/ENDOPEPTIDASE AMPH"/>
    <property type="match status" value="1"/>
</dbReference>
<reference evidence="5 6" key="1">
    <citation type="journal article" date="2015" name="BMC Genomics">
        <title>Gene expression during zombie ant biting behavior reflects the complexity underlying fungal parasitic behavioral manipulation.</title>
        <authorList>
            <person name="de Bekker C."/>
            <person name="Ohm R.A."/>
            <person name="Loreto R.G."/>
            <person name="Sebastian A."/>
            <person name="Albert I."/>
            <person name="Merrow M."/>
            <person name="Brachmann A."/>
            <person name="Hughes D.P."/>
        </authorList>
    </citation>
    <scope>NUCLEOTIDE SEQUENCE [LARGE SCALE GENOMIC DNA]</scope>
    <source>
        <strain evidence="5 6">SC16a</strain>
    </source>
</reference>
<dbReference type="InterPro" id="IPR021860">
    <property type="entry name" value="Peptidase_S12_Pab87-rel_C"/>
</dbReference>
<keyword evidence="6" id="KW-1185">Reference proteome</keyword>
<dbReference type="SUPFAM" id="SSF56601">
    <property type="entry name" value="beta-lactamase/transpeptidase-like"/>
    <property type="match status" value="1"/>
</dbReference>
<dbReference type="OrthoDB" id="5946976at2759"/>
<evidence type="ECO:0000259" key="3">
    <source>
        <dbReference type="Pfam" id="PF00144"/>
    </source>
</evidence>
<dbReference type="Pfam" id="PF11954">
    <property type="entry name" value="DUF3471"/>
    <property type="match status" value="1"/>
</dbReference>
<evidence type="ECO:0000259" key="4">
    <source>
        <dbReference type="Pfam" id="PF11954"/>
    </source>
</evidence>
<name>A0A2A9PBD0_OPHUN</name>
<dbReference type="EMBL" id="LAZP02000314">
    <property type="protein sequence ID" value="PFH58227.1"/>
    <property type="molecule type" value="Genomic_DNA"/>
</dbReference>
<evidence type="ECO:0000256" key="2">
    <source>
        <dbReference type="SAM" id="SignalP"/>
    </source>
</evidence>
<evidence type="ECO:0000256" key="1">
    <source>
        <dbReference type="ARBA" id="ARBA00038215"/>
    </source>
</evidence>
<reference evidence="5 6" key="2">
    <citation type="journal article" date="2017" name="Sci. Rep.">
        <title>Ant-infecting Ophiocordyceps genomes reveal a high diversity of potential behavioral manipulation genes and a possible major role for enterotoxins.</title>
        <authorList>
            <person name="de Bekker C."/>
            <person name="Ohm R.A."/>
            <person name="Evans H.C."/>
            <person name="Brachmann A."/>
            <person name="Hughes D.P."/>
        </authorList>
    </citation>
    <scope>NUCLEOTIDE SEQUENCE [LARGE SCALE GENOMIC DNA]</scope>
    <source>
        <strain evidence="5 6">SC16a</strain>
    </source>
</reference>
<feature type="domain" description="Peptidase S12 Pab87-related C-terminal" evidence="4">
    <location>
        <begin position="420"/>
        <end position="519"/>
    </location>
</feature>
<feature type="chain" id="PRO_5013264753" description="Beta-lactamase-related domain-containing protein" evidence="2">
    <location>
        <begin position="26"/>
        <end position="542"/>
    </location>
</feature>
<gene>
    <name evidence="5" type="ORF">XA68_14006</name>
</gene>
<dbReference type="PANTHER" id="PTHR46825:SF9">
    <property type="entry name" value="BETA-LACTAMASE-RELATED DOMAIN-CONTAINING PROTEIN"/>
    <property type="match status" value="1"/>
</dbReference>
<dbReference type="Gene3D" id="2.40.128.600">
    <property type="match status" value="1"/>
</dbReference>
<comment type="similarity">
    <text evidence="1">Belongs to the peptidase S12 family.</text>
</comment>
<evidence type="ECO:0000313" key="5">
    <source>
        <dbReference type="EMBL" id="PFH58227.1"/>
    </source>
</evidence>
<dbReference type="Proteomes" id="UP000037136">
    <property type="component" value="Unassembled WGS sequence"/>
</dbReference>
<accession>A0A2A9PBD0</accession>
<protein>
    <recommendedName>
        <fullName evidence="7">Beta-lactamase-related domain-containing protein</fullName>
    </recommendedName>
</protein>
<dbReference type="InterPro" id="IPR001466">
    <property type="entry name" value="Beta-lactam-related"/>
</dbReference>
<feature type="domain" description="Beta-lactamase-related" evidence="3">
    <location>
        <begin position="45"/>
        <end position="379"/>
    </location>
</feature>
<proteinExistence type="inferred from homology"/>
<dbReference type="STRING" id="268505.A0A2A9PBD0"/>
<keyword evidence="2" id="KW-0732">Signal</keyword>
<evidence type="ECO:0000313" key="6">
    <source>
        <dbReference type="Proteomes" id="UP000037136"/>
    </source>
</evidence>
<feature type="signal peptide" evidence="2">
    <location>
        <begin position="1"/>
        <end position="25"/>
    </location>
</feature>